<feature type="compositionally biased region" description="Basic and acidic residues" evidence="7">
    <location>
        <begin position="402"/>
        <end position="418"/>
    </location>
</feature>
<comment type="subcellular location">
    <subcellularLocation>
        <location evidence="1">Cell membrane</location>
    </subcellularLocation>
</comment>
<evidence type="ECO:0000256" key="8">
    <source>
        <dbReference type="SAM" id="Phobius"/>
    </source>
</evidence>
<keyword evidence="8" id="KW-0812">Transmembrane</keyword>
<dbReference type="GO" id="GO:0046872">
    <property type="term" value="F:metal ion binding"/>
    <property type="evidence" value="ECO:0007669"/>
    <property type="project" value="UniProtKB-KW"/>
</dbReference>
<evidence type="ECO:0000313" key="10">
    <source>
        <dbReference type="EMBL" id="OGD75172.1"/>
    </source>
</evidence>
<dbReference type="GO" id="GO:0005886">
    <property type="term" value="C:plasma membrane"/>
    <property type="evidence" value="ECO:0007669"/>
    <property type="project" value="UniProtKB-SubCell"/>
</dbReference>
<dbReference type="InterPro" id="IPR052378">
    <property type="entry name" value="NosR_regulator"/>
</dbReference>
<evidence type="ECO:0000313" key="11">
    <source>
        <dbReference type="Proteomes" id="UP000177187"/>
    </source>
</evidence>
<evidence type="ECO:0000256" key="1">
    <source>
        <dbReference type="ARBA" id="ARBA00004236"/>
    </source>
</evidence>
<proteinExistence type="predicted"/>
<sequence length="453" mass="49373">MSDLHTTIWKRPKLSRYRLAVQLVSLVVFTGLATLFVFSVRSLQTGGPEGIERPAGIEALTPHLGYIELVYAVRTGQDAGIHSAALGFFLLFFALSILVKKGFCSHLCPVGTLSEGLWWLGKKITRGREPRLPAFIDLPLRLAKYLLLGYFLIKVATLTLETLQQLAFSPAVKLSDLRILHFFAEFPGWMWFVVGGLVLFSLFIPRFACRYLCPYGALLGLASTASFLKIHRDESRCVIGCMDCAGVCPAWVNLRKPGAILHDECHLCLRCLDACPTPGALTLKICKKPVPGWIVPVAVTGIVVLGLGLMYVGGGFEDGISREEYLARIGQIDEPLYDFRPGAPAVPDAATPFDGELFKPLRTYVGKPRKVLELLPMLDFEVGVAASGLAGGLETQLSQEEETARKTEPIVDTTLREDEGMEEPPAEEEPEGGAGAATPPPEVPEPESPEPGE</sequence>
<evidence type="ECO:0000256" key="5">
    <source>
        <dbReference type="ARBA" id="ARBA00023014"/>
    </source>
</evidence>
<feature type="transmembrane region" description="Helical" evidence="8">
    <location>
        <begin position="20"/>
        <end position="40"/>
    </location>
</feature>
<dbReference type="EMBL" id="MFAF01000081">
    <property type="protein sequence ID" value="OGD75172.1"/>
    <property type="molecule type" value="Genomic_DNA"/>
</dbReference>
<keyword evidence="8" id="KW-1133">Transmembrane helix</keyword>
<feature type="transmembrane region" description="Helical" evidence="8">
    <location>
        <begin position="145"/>
        <end position="166"/>
    </location>
</feature>
<dbReference type="GO" id="GO:0051536">
    <property type="term" value="F:iron-sulfur cluster binding"/>
    <property type="evidence" value="ECO:0007669"/>
    <property type="project" value="UniProtKB-KW"/>
</dbReference>
<keyword evidence="2" id="KW-1003">Cell membrane</keyword>
<evidence type="ECO:0000256" key="6">
    <source>
        <dbReference type="ARBA" id="ARBA00023136"/>
    </source>
</evidence>
<feature type="transmembrane region" description="Helical" evidence="8">
    <location>
        <begin position="186"/>
        <end position="204"/>
    </location>
</feature>
<feature type="transmembrane region" description="Helical" evidence="8">
    <location>
        <begin position="79"/>
        <end position="99"/>
    </location>
</feature>
<gene>
    <name evidence="10" type="ORF">A2Y64_02515</name>
</gene>
<feature type="transmembrane region" description="Helical" evidence="8">
    <location>
        <begin position="293"/>
        <end position="312"/>
    </location>
</feature>
<keyword evidence="5" id="KW-0411">Iron-sulfur</keyword>
<keyword evidence="4" id="KW-0408">Iron</keyword>
<reference evidence="10 11" key="1">
    <citation type="journal article" date="2016" name="Nat. Commun.">
        <title>Thousands of microbial genomes shed light on interconnected biogeochemical processes in an aquifer system.</title>
        <authorList>
            <person name="Anantharaman K."/>
            <person name="Brown C.T."/>
            <person name="Hug L.A."/>
            <person name="Sharon I."/>
            <person name="Castelle C.J."/>
            <person name="Probst A.J."/>
            <person name="Thomas B.C."/>
            <person name="Singh A."/>
            <person name="Wilkins M.J."/>
            <person name="Karaoz U."/>
            <person name="Brodie E.L."/>
            <person name="Williams K.H."/>
            <person name="Hubbard S.S."/>
            <person name="Banfield J.F."/>
        </authorList>
    </citation>
    <scope>NUCLEOTIDE SEQUENCE [LARGE SCALE GENOMIC DNA]</scope>
</reference>
<dbReference type="STRING" id="1817816.A2Y64_02515"/>
<feature type="region of interest" description="Disordered" evidence="7">
    <location>
        <begin position="394"/>
        <end position="453"/>
    </location>
</feature>
<keyword evidence="6 8" id="KW-0472">Membrane</keyword>
<comment type="caution">
    <text evidence="10">The sequence shown here is derived from an EMBL/GenBank/DDBJ whole genome shotgun (WGS) entry which is preliminary data.</text>
</comment>
<dbReference type="InterPro" id="IPR017896">
    <property type="entry name" value="4Fe4S_Fe-S-bd"/>
</dbReference>
<dbReference type="PROSITE" id="PS00198">
    <property type="entry name" value="4FE4S_FER_1"/>
    <property type="match status" value="1"/>
</dbReference>
<dbReference type="InterPro" id="IPR017900">
    <property type="entry name" value="4Fe4S_Fe_S_CS"/>
</dbReference>
<evidence type="ECO:0000259" key="9">
    <source>
        <dbReference type="PROSITE" id="PS51379"/>
    </source>
</evidence>
<accession>A0A1F5F6A8</accession>
<evidence type="ECO:0000256" key="3">
    <source>
        <dbReference type="ARBA" id="ARBA00022723"/>
    </source>
</evidence>
<feature type="domain" description="4Fe-4S ferredoxin-type" evidence="9">
    <location>
        <begin position="258"/>
        <end position="286"/>
    </location>
</feature>
<dbReference type="Proteomes" id="UP000177187">
    <property type="component" value="Unassembled WGS sequence"/>
</dbReference>
<organism evidence="10 11">
    <name type="scientific">Candidatus Coatesbacteria bacterium RBG_13_66_14</name>
    <dbReference type="NCBI Taxonomy" id="1817816"/>
    <lineage>
        <taxon>Bacteria</taxon>
        <taxon>Candidatus Coatesiibacteriota</taxon>
    </lineage>
</organism>
<dbReference type="AlphaFoldDB" id="A0A1F5F6A8"/>
<evidence type="ECO:0000256" key="7">
    <source>
        <dbReference type="SAM" id="MobiDB-lite"/>
    </source>
</evidence>
<name>A0A1F5F6A8_9BACT</name>
<evidence type="ECO:0000256" key="4">
    <source>
        <dbReference type="ARBA" id="ARBA00023004"/>
    </source>
</evidence>
<dbReference type="PANTHER" id="PTHR30224">
    <property type="entry name" value="ELECTRON TRANSPORT PROTEIN"/>
    <property type="match status" value="1"/>
</dbReference>
<dbReference type="SUPFAM" id="SSF54862">
    <property type="entry name" value="4Fe-4S ferredoxins"/>
    <property type="match status" value="1"/>
</dbReference>
<evidence type="ECO:0000256" key="2">
    <source>
        <dbReference type="ARBA" id="ARBA00022475"/>
    </source>
</evidence>
<dbReference type="Pfam" id="PF12801">
    <property type="entry name" value="Fer4_5"/>
    <property type="match status" value="2"/>
</dbReference>
<dbReference type="PANTHER" id="PTHR30224:SF4">
    <property type="entry name" value="ELECTRON TRANSPORT PROTEIN YCCM-RELATED"/>
    <property type="match status" value="1"/>
</dbReference>
<keyword evidence="3" id="KW-0479">Metal-binding</keyword>
<protein>
    <recommendedName>
        <fullName evidence="9">4Fe-4S ferredoxin-type domain-containing protein</fullName>
    </recommendedName>
</protein>
<feature type="compositionally biased region" description="Acidic residues" evidence="7">
    <location>
        <begin position="444"/>
        <end position="453"/>
    </location>
</feature>
<feature type="compositionally biased region" description="Acidic residues" evidence="7">
    <location>
        <begin position="419"/>
        <end position="431"/>
    </location>
</feature>
<dbReference type="PROSITE" id="PS51379">
    <property type="entry name" value="4FE4S_FER_2"/>
    <property type="match status" value="2"/>
</dbReference>
<feature type="domain" description="4Fe-4S ferredoxin-type" evidence="9">
    <location>
        <begin position="228"/>
        <end position="257"/>
    </location>
</feature>